<dbReference type="PANTHER" id="PTHR33471">
    <property type="entry name" value="ATP-DEPENDENT ZINC METALLOPROTEASE-RELATED"/>
    <property type="match status" value="1"/>
</dbReference>
<feature type="region of interest" description="Disordered" evidence="1">
    <location>
        <begin position="42"/>
        <end position="65"/>
    </location>
</feature>
<dbReference type="OrthoDB" id="66620at2759"/>
<protein>
    <recommendedName>
        <fullName evidence="4">Stress regulated protein</fullName>
    </recommendedName>
</protein>
<dbReference type="SUPFAM" id="SSF140990">
    <property type="entry name" value="FtsH protease domain-like"/>
    <property type="match status" value="1"/>
</dbReference>
<accession>A0A9D4Z0G6</accession>
<dbReference type="GO" id="GO:0004222">
    <property type="term" value="F:metalloendopeptidase activity"/>
    <property type="evidence" value="ECO:0007669"/>
    <property type="project" value="InterPro"/>
</dbReference>
<dbReference type="AlphaFoldDB" id="A0A9D4Z0G6"/>
<dbReference type="InterPro" id="IPR037219">
    <property type="entry name" value="Peptidase_M41-like"/>
</dbReference>
<gene>
    <name evidence="2" type="ORF">D9Q98_002212</name>
</gene>
<organism evidence="2 3">
    <name type="scientific">Chlorella vulgaris</name>
    <name type="common">Green alga</name>
    <dbReference type="NCBI Taxonomy" id="3077"/>
    <lineage>
        <taxon>Eukaryota</taxon>
        <taxon>Viridiplantae</taxon>
        <taxon>Chlorophyta</taxon>
        <taxon>core chlorophytes</taxon>
        <taxon>Trebouxiophyceae</taxon>
        <taxon>Chlorellales</taxon>
        <taxon>Chlorellaceae</taxon>
        <taxon>Chlorella clade</taxon>
        <taxon>Chlorella</taxon>
    </lineage>
</organism>
<reference evidence="2" key="1">
    <citation type="journal article" date="2019" name="Plant J.">
        <title>Chlorella vulgaris genome assembly and annotation reveals the molecular basis for metabolic acclimation to high light conditions.</title>
        <authorList>
            <person name="Cecchin M."/>
            <person name="Marcolungo L."/>
            <person name="Rossato M."/>
            <person name="Girolomoni L."/>
            <person name="Cosentino E."/>
            <person name="Cuine S."/>
            <person name="Li-Beisson Y."/>
            <person name="Delledonne M."/>
            <person name="Ballottari M."/>
        </authorList>
    </citation>
    <scope>NUCLEOTIDE SEQUENCE</scope>
    <source>
        <strain evidence="2">211/11P</strain>
    </source>
</reference>
<feature type="compositionally biased region" description="Low complexity" evidence="1">
    <location>
        <begin position="54"/>
        <end position="65"/>
    </location>
</feature>
<evidence type="ECO:0008006" key="4">
    <source>
        <dbReference type="Google" id="ProtNLM"/>
    </source>
</evidence>
<dbReference type="EMBL" id="SIDB01000002">
    <property type="protein sequence ID" value="KAI3436155.1"/>
    <property type="molecule type" value="Genomic_DNA"/>
</dbReference>
<dbReference type="GO" id="GO:0005524">
    <property type="term" value="F:ATP binding"/>
    <property type="evidence" value="ECO:0007669"/>
    <property type="project" value="InterPro"/>
</dbReference>
<proteinExistence type="predicted"/>
<dbReference type="Gene3D" id="1.20.58.760">
    <property type="entry name" value="Peptidase M41"/>
    <property type="match status" value="1"/>
</dbReference>
<dbReference type="GO" id="GO:0006508">
    <property type="term" value="P:proteolysis"/>
    <property type="evidence" value="ECO:0007669"/>
    <property type="project" value="InterPro"/>
</dbReference>
<sequence>MPLPGQLTTIAKSPQAHLASPGAACMSQSARGLRCQLHLGRPVLRQPGRSQRLAAPQAEGGGTTTATPAALKQHLQELDKLLAAGEGVQAEKQATDFASSLDLSGYGKAAQVPKRTYSLEELRLNKIQPEQLLAPKDSTLSGVRNVLQGGFLAGLTAAYFGQLLDVSQVVQVVIASAFLLTVDQVANAGGLEALLIDTAGRVVSGSYSRRVALHESGHFLIAYLLGLLPRDYTLSSLDLFLRTRQLNVQAGCQFCDTAFQAEVASGRLSSGSLDTYACVALAGVATEWLRFGQAEGGMADVQQLDRLLQALRFTQSKADAQVRWAVLNVVTLLRRHARVHDELAEAMQRGASVGECIAVIESQLASSQDI</sequence>
<dbReference type="GO" id="GO:0004176">
    <property type="term" value="F:ATP-dependent peptidase activity"/>
    <property type="evidence" value="ECO:0007669"/>
    <property type="project" value="InterPro"/>
</dbReference>
<reference evidence="2" key="2">
    <citation type="submission" date="2020-11" db="EMBL/GenBank/DDBJ databases">
        <authorList>
            <person name="Cecchin M."/>
            <person name="Marcolungo L."/>
            <person name="Rossato M."/>
            <person name="Girolomoni L."/>
            <person name="Cosentino E."/>
            <person name="Cuine S."/>
            <person name="Li-Beisson Y."/>
            <person name="Delledonne M."/>
            <person name="Ballottari M."/>
        </authorList>
    </citation>
    <scope>NUCLEOTIDE SEQUENCE</scope>
    <source>
        <strain evidence="2">211/11P</strain>
        <tissue evidence="2">Whole cell</tissue>
    </source>
</reference>
<name>A0A9D4Z0G6_CHLVU</name>
<evidence type="ECO:0000313" key="2">
    <source>
        <dbReference type="EMBL" id="KAI3436155.1"/>
    </source>
</evidence>
<dbReference type="Proteomes" id="UP001055712">
    <property type="component" value="Unassembled WGS sequence"/>
</dbReference>
<keyword evidence="3" id="KW-1185">Reference proteome</keyword>
<evidence type="ECO:0000256" key="1">
    <source>
        <dbReference type="SAM" id="MobiDB-lite"/>
    </source>
</evidence>
<dbReference type="PANTHER" id="PTHR33471:SF1">
    <property type="entry name" value="OS01G0382700 PROTEIN"/>
    <property type="match status" value="1"/>
</dbReference>
<comment type="caution">
    <text evidence="2">The sequence shown here is derived from an EMBL/GenBank/DDBJ whole genome shotgun (WGS) entry which is preliminary data.</text>
</comment>
<evidence type="ECO:0000313" key="3">
    <source>
        <dbReference type="Proteomes" id="UP001055712"/>
    </source>
</evidence>